<dbReference type="PROSITE" id="PS51257">
    <property type="entry name" value="PROKAR_LIPOPROTEIN"/>
    <property type="match status" value="1"/>
</dbReference>
<reference evidence="3 4" key="1">
    <citation type="submission" date="2019-08" db="EMBL/GenBank/DDBJ databases">
        <title>Professor.</title>
        <authorList>
            <person name="Park J.S."/>
        </authorList>
    </citation>
    <scope>NUCLEOTIDE SEQUENCE [LARGE SCALE GENOMIC DNA]</scope>
    <source>
        <strain evidence="3 4">176CP5-101</strain>
    </source>
</reference>
<gene>
    <name evidence="3" type="ORF">FVB32_08695</name>
</gene>
<dbReference type="AlphaFoldDB" id="A0A5C8VAA4"/>
<protein>
    <recommendedName>
        <fullName evidence="2">IPT/TIG domain-containing protein</fullName>
    </recommendedName>
</protein>
<keyword evidence="1" id="KW-0732">Signal</keyword>
<dbReference type="Pfam" id="PF14064">
    <property type="entry name" value="HmuY"/>
    <property type="match status" value="1"/>
</dbReference>
<proteinExistence type="predicted"/>
<dbReference type="EMBL" id="VRUR01000001">
    <property type="protein sequence ID" value="TXN38356.1"/>
    <property type="molecule type" value="Genomic_DNA"/>
</dbReference>
<keyword evidence="4" id="KW-1185">Reference proteome</keyword>
<feature type="chain" id="PRO_5023135341" description="IPT/TIG domain-containing protein" evidence="1">
    <location>
        <begin position="22"/>
        <end position="292"/>
    </location>
</feature>
<dbReference type="InterPro" id="IPR013783">
    <property type="entry name" value="Ig-like_fold"/>
</dbReference>
<dbReference type="InterPro" id="IPR014756">
    <property type="entry name" value="Ig_E-set"/>
</dbReference>
<dbReference type="Gene3D" id="2.60.40.10">
    <property type="entry name" value="Immunoglobulins"/>
    <property type="match status" value="1"/>
</dbReference>
<dbReference type="InterPro" id="IPR025921">
    <property type="entry name" value="HmuY"/>
</dbReference>
<dbReference type="InterPro" id="IPR002909">
    <property type="entry name" value="IPT_dom"/>
</dbReference>
<dbReference type="CDD" id="cd12105">
    <property type="entry name" value="HmuY"/>
    <property type="match status" value="1"/>
</dbReference>
<evidence type="ECO:0000259" key="2">
    <source>
        <dbReference type="Pfam" id="PF01833"/>
    </source>
</evidence>
<accession>A0A5C8VAA4</accession>
<organism evidence="3 4">
    <name type="scientific">Flagellimonas hymeniacidonis</name>
    <dbReference type="NCBI Taxonomy" id="2603628"/>
    <lineage>
        <taxon>Bacteria</taxon>
        <taxon>Pseudomonadati</taxon>
        <taxon>Bacteroidota</taxon>
        <taxon>Flavobacteriia</taxon>
        <taxon>Flavobacteriales</taxon>
        <taxon>Flavobacteriaceae</taxon>
        <taxon>Flagellimonas</taxon>
    </lineage>
</organism>
<evidence type="ECO:0000313" key="3">
    <source>
        <dbReference type="EMBL" id="TXN38356.1"/>
    </source>
</evidence>
<dbReference type="CDD" id="cd00603">
    <property type="entry name" value="IPT_PCSR"/>
    <property type="match status" value="1"/>
</dbReference>
<dbReference type="RefSeq" id="WP_147743292.1">
    <property type="nucleotide sequence ID" value="NZ_VRUR01000001.1"/>
</dbReference>
<feature type="domain" description="IPT/TIG" evidence="2">
    <location>
        <begin position="33"/>
        <end position="109"/>
    </location>
</feature>
<sequence>MKTTLKLFTLLVMLVAFVGCSDDDSDPLTAFNVTAVTPSSGTVGTEITITGSDFPSDATAINLTFGGVAATISSATSTQIVTEVPAGATSGEVSIVANGFTKAAPSSFTVLSNLVAETMSNLAAPQTGGQGEPVGGPFAKFSFETGAITDSETDWDIAFRGTSIAINGGAVTGTTDEPARNGSGGAAIENGIFSEVTSAVGLSFAEDADGAFAIPGGSDNGWYNYNPSTFTISPIPGKVLVIRTHDGKYAKVEILSYYRDAPAQPDPFVDESRVYTFKYVYNPNEGETSLAE</sequence>
<dbReference type="Pfam" id="PF01833">
    <property type="entry name" value="TIG"/>
    <property type="match status" value="1"/>
</dbReference>
<evidence type="ECO:0000313" key="4">
    <source>
        <dbReference type="Proteomes" id="UP000321456"/>
    </source>
</evidence>
<comment type="caution">
    <text evidence="3">The sequence shown here is derived from an EMBL/GenBank/DDBJ whole genome shotgun (WGS) entry which is preliminary data.</text>
</comment>
<dbReference type="Proteomes" id="UP000321456">
    <property type="component" value="Unassembled WGS sequence"/>
</dbReference>
<dbReference type="SUPFAM" id="SSF81296">
    <property type="entry name" value="E set domains"/>
    <property type="match status" value="1"/>
</dbReference>
<feature type="signal peptide" evidence="1">
    <location>
        <begin position="1"/>
        <end position="21"/>
    </location>
</feature>
<name>A0A5C8VAA4_9FLAO</name>
<evidence type="ECO:0000256" key="1">
    <source>
        <dbReference type="SAM" id="SignalP"/>
    </source>
</evidence>